<keyword evidence="5" id="KW-1185">Reference proteome</keyword>
<evidence type="ECO:0000313" key="5">
    <source>
        <dbReference type="Proteomes" id="UP000295632"/>
    </source>
</evidence>
<dbReference type="Pfam" id="PF00881">
    <property type="entry name" value="Nitroreductase"/>
    <property type="match status" value="2"/>
</dbReference>
<dbReference type="CDD" id="cd02138">
    <property type="entry name" value="TdsD-like"/>
    <property type="match status" value="1"/>
</dbReference>
<dbReference type="Proteomes" id="UP000295632">
    <property type="component" value="Unassembled WGS sequence"/>
</dbReference>
<sequence>MTQNKHSLENHVDVSSFRTSEHGIEDIFLNRWSSRSYSSETISDRELHAVLEAANWAPSSNNIQPWRFFVAKDEEQLTLYRSFLHEFNLSWAGKAPVLLLIASDSQRANGNPNGAHAFDAGAAWAYLALQASALGLAAHAMGGFDRDKAKKELGLPDSYEPHIIVSLGYRSHKEDLPEALREREVPNTRNPLSDVVTFGQYHK</sequence>
<dbReference type="PANTHER" id="PTHR43673:SF10">
    <property type="entry name" value="NADH DEHYDROGENASE_NAD(P)H NITROREDUCTASE XCC3605-RELATED"/>
    <property type="match status" value="1"/>
</dbReference>
<dbReference type="GO" id="GO:0016491">
    <property type="term" value="F:oxidoreductase activity"/>
    <property type="evidence" value="ECO:0007669"/>
    <property type="project" value="UniProtKB-KW"/>
</dbReference>
<name>A0A4R6UCU7_9BACI</name>
<dbReference type="OrthoDB" id="9782629at2"/>
<feature type="domain" description="Nitroreductase" evidence="3">
    <location>
        <begin position="87"/>
        <end position="169"/>
    </location>
</feature>
<feature type="domain" description="Nitroreductase" evidence="3">
    <location>
        <begin position="30"/>
        <end position="85"/>
    </location>
</feature>
<dbReference type="PANTHER" id="PTHR43673">
    <property type="entry name" value="NAD(P)H NITROREDUCTASE YDGI-RELATED"/>
    <property type="match status" value="1"/>
</dbReference>
<dbReference type="SUPFAM" id="SSF55469">
    <property type="entry name" value="FMN-dependent nitroreductase-like"/>
    <property type="match status" value="1"/>
</dbReference>
<keyword evidence="2" id="KW-0560">Oxidoreductase</keyword>
<evidence type="ECO:0000256" key="2">
    <source>
        <dbReference type="ARBA" id="ARBA00023002"/>
    </source>
</evidence>
<evidence type="ECO:0000259" key="3">
    <source>
        <dbReference type="Pfam" id="PF00881"/>
    </source>
</evidence>
<reference evidence="4 5" key="1">
    <citation type="submission" date="2019-03" db="EMBL/GenBank/DDBJ databases">
        <title>Genomic Encyclopedia of Type Strains, Phase IV (KMG-IV): sequencing the most valuable type-strain genomes for metagenomic binning, comparative biology and taxonomic classification.</title>
        <authorList>
            <person name="Goeker M."/>
        </authorList>
    </citation>
    <scope>NUCLEOTIDE SEQUENCE [LARGE SCALE GENOMIC DNA]</scope>
    <source>
        <strain evidence="4 5">DSM 28697</strain>
    </source>
</reference>
<comment type="caution">
    <text evidence="4">The sequence shown here is derived from an EMBL/GenBank/DDBJ whole genome shotgun (WGS) entry which is preliminary data.</text>
</comment>
<dbReference type="Gene3D" id="3.40.109.10">
    <property type="entry name" value="NADH Oxidase"/>
    <property type="match status" value="1"/>
</dbReference>
<proteinExistence type="inferred from homology"/>
<comment type="similarity">
    <text evidence="1">Belongs to the nitroreductase family.</text>
</comment>
<gene>
    <name evidence="4" type="ORF">EV213_101299</name>
</gene>
<dbReference type="AlphaFoldDB" id="A0A4R6UCU7"/>
<dbReference type="InterPro" id="IPR000415">
    <property type="entry name" value="Nitroreductase-like"/>
</dbReference>
<dbReference type="InterPro" id="IPR029479">
    <property type="entry name" value="Nitroreductase"/>
</dbReference>
<evidence type="ECO:0000313" key="4">
    <source>
        <dbReference type="EMBL" id="TDQ42869.1"/>
    </source>
</evidence>
<dbReference type="RefSeq" id="WP_133578694.1">
    <property type="nucleotide sequence ID" value="NZ_SNYJ01000001.1"/>
</dbReference>
<evidence type="ECO:0000256" key="1">
    <source>
        <dbReference type="ARBA" id="ARBA00007118"/>
    </source>
</evidence>
<dbReference type="EMBL" id="SNYJ01000001">
    <property type="protein sequence ID" value="TDQ42869.1"/>
    <property type="molecule type" value="Genomic_DNA"/>
</dbReference>
<organism evidence="4 5">
    <name type="scientific">Aureibacillus halotolerans</name>
    <dbReference type="NCBI Taxonomy" id="1508390"/>
    <lineage>
        <taxon>Bacteria</taxon>
        <taxon>Bacillati</taxon>
        <taxon>Bacillota</taxon>
        <taxon>Bacilli</taxon>
        <taxon>Bacillales</taxon>
        <taxon>Bacillaceae</taxon>
        <taxon>Aureibacillus</taxon>
    </lineage>
</organism>
<protein>
    <submittedName>
        <fullName evidence="4">Nitroreductase</fullName>
    </submittedName>
</protein>
<accession>A0A4R6UCU7</accession>